<keyword evidence="5" id="KW-0472">Membrane</keyword>
<dbReference type="PROSITE" id="PS51352">
    <property type="entry name" value="THIOREDOXIN_2"/>
    <property type="match status" value="1"/>
</dbReference>
<keyword evidence="5" id="KW-0812">Transmembrane</keyword>
<dbReference type="PANTHER" id="PTHR12151">
    <property type="entry name" value="ELECTRON TRANSPORT PROTIN SCO1/SENC FAMILY MEMBER"/>
    <property type="match status" value="1"/>
</dbReference>
<protein>
    <submittedName>
        <fullName evidence="7">SCO family protein</fullName>
    </submittedName>
</protein>
<dbReference type="InterPro" id="IPR013766">
    <property type="entry name" value="Thioredoxin_domain"/>
</dbReference>
<sequence>MTANSSSPPGLKFVVLGALALMVGLLAALWLQKPATISLQSGTLLQAPRPLGDFSAVDENGQPFGLQQLQGHWTLIFPGFTSCPDVCPTTLAMLHQVFQQLGSDAAQMQVRFFSVDPERDTPEKLTQYVHAFDPQFTAMTAHGDELPKLARMLGVAYAKVPGGTPGSYTMDHSAALILIDPQGRIAGYLTPPFAADKLVADLHTVLQRS</sequence>
<dbReference type="SUPFAM" id="SSF52833">
    <property type="entry name" value="Thioredoxin-like"/>
    <property type="match status" value="1"/>
</dbReference>
<dbReference type="Proteomes" id="UP000653472">
    <property type="component" value="Unassembled WGS sequence"/>
</dbReference>
<keyword evidence="3" id="KW-0479">Metal-binding</keyword>
<organism evidence="7 8">
    <name type="scientific">Solimonas marina</name>
    <dbReference type="NCBI Taxonomy" id="2714601"/>
    <lineage>
        <taxon>Bacteria</taxon>
        <taxon>Pseudomonadati</taxon>
        <taxon>Pseudomonadota</taxon>
        <taxon>Gammaproteobacteria</taxon>
        <taxon>Nevskiales</taxon>
        <taxon>Nevskiaceae</taxon>
        <taxon>Solimonas</taxon>
    </lineage>
</organism>
<evidence type="ECO:0000256" key="2">
    <source>
        <dbReference type="ARBA" id="ARBA00023008"/>
    </source>
</evidence>
<proteinExistence type="inferred from homology"/>
<evidence type="ECO:0000259" key="6">
    <source>
        <dbReference type="PROSITE" id="PS51352"/>
    </source>
</evidence>
<feature type="disulfide bond" description="Redox-active" evidence="4">
    <location>
        <begin position="83"/>
        <end position="87"/>
    </location>
</feature>
<dbReference type="InterPro" id="IPR003782">
    <property type="entry name" value="SCO1/SenC"/>
</dbReference>
<comment type="similarity">
    <text evidence="1">Belongs to the SCO1/2 family.</text>
</comment>
<accession>A0A969WAR9</accession>
<feature type="binding site" evidence="3">
    <location>
        <position position="83"/>
    </location>
    <ligand>
        <name>Cu cation</name>
        <dbReference type="ChEBI" id="CHEBI:23378"/>
    </ligand>
</feature>
<dbReference type="InterPro" id="IPR036249">
    <property type="entry name" value="Thioredoxin-like_sf"/>
</dbReference>
<name>A0A969WAR9_9GAMM</name>
<feature type="domain" description="Thioredoxin" evidence="6">
    <location>
        <begin position="45"/>
        <end position="207"/>
    </location>
</feature>
<keyword evidence="4" id="KW-1015">Disulfide bond</keyword>
<keyword evidence="2 3" id="KW-0186">Copper</keyword>
<reference evidence="7" key="1">
    <citation type="submission" date="2020-03" db="EMBL/GenBank/DDBJ databases">
        <title>Solimonas marina sp. nov., isolated from deep seawater of the Pacific Ocean.</title>
        <authorList>
            <person name="Liu X."/>
            <person name="Lai Q."/>
            <person name="Sun F."/>
            <person name="Gai Y."/>
            <person name="Li G."/>
            <person name="Shao Z."/>
        </authorList>
    </citation>
    <scope>NUCLEOTIDE SEQUENCE</scope>
    <source>
        <strain evidence="7">C16B3</strain>
    </source>
</reference>
<feature type="binding site" evidence="3">
    <location>
        <position position="87"/>
    </location>
    <ligand>
        <name>Cu cation</name>
        <dbReference type="ChEBI" id="CHEBI:23378"/>
    </ligand>
</feature>
<evidence type="ECO:0000313" key="8">
    <source>
        <dbReference type="Proteomes" id="UP000653472"/>
    </source>
</evidence>
<dbReference type="EMBL" id="JAAVXB010000004">
    <property type="protein sequence ID" value="NKF22699.1"/>
    <property type="molecule type" value="Genomic_DNA"/>
</dbReference>
<dbReference type="GO" id="GO:0046872">
    <property type="term" value="F:metal ion binding"/>
    <property type="evidence" value="ECO:0007669"/>
    <property type="project" value="UniProtKB-KW"/>
</dbReference>
<feature type="transmembrane region" description="Helical" evidence="5">
    <location>
        <begin position="13"/>
        <end position="31"/>
    </location>
</feature>
<keyword evidence="5" id="KW-1133">Transmembrane helix</keyword>
<dbReference type="RefSeq" id="WP_168147937.1">
    <property type="nucleotide sequence ID" value="NZ_JAAVXB010000004.1"/>
</dbReference>
<evidence type="ECO:0000256" key="1">
    <source>
        <dbReference type="ARBA" id="ARBA00010996"/>
    </source>
</evidence>
<dbReference type="Pfam" id="PF02630">
    <property type="entry name" value="SCO1-SenC"/>
    <property type="match status" value="1"/>
</dbReference>
<dbReference type="Gene3D" id="3.40.30.10">
    <property type="entry name" value="Glutaredoxin"/>
    <property type="match status" value="1"/>
</dbReference>
<evidence type="ECO:0000256" key="3">
    <source>
        <dbReference type="PIRSR" id="PIRSR603782-1"/>
    </source>
</evidence>
<keyword evidence="8" id="KW-1185">Reference proteome</keyword>
<feature type="binding site" evidence="3">
    <location>
        <position position="172"/>
    </location>
    <ligand>
        <name>Cu cation</name>
        <dbReference type="ChEBI" id="CHEBI:23378"/>
    </ligand>
</feature>
<evidence type="ECO:0000256" key="4">
    <source>
        <dbReference type="PIRSR" id="PIRSR603782-2"/>
    </source>
</evidence>
<dbReference type="PANTHER" id="PTHR12151:SF25">
    <property type="entry name" value="LINALOOL DEHYDRATASE_ISOMERASE DOMAIN-CONTAINING PROTEIN"/>
    <property type="match status" value="1"/>
</dbReference>
<evidence type="ECO:0000256" key="5">
    <source>
        <dbReference type="SAM" id="Phobius"/>
    </source>
</evidence>
<comment type="caution">
    <text evidence="7">The sequence shown here is derived from an EMBL/GenBank/DDBJ whole genome shotgun (WGS) entry which is preliminary data.</text>
</comment>
<evidence type="ECO:0000313" key="7">
    <source>
        <dbReference type="EMBL" id="NKF22699.1"/>
    </source>
</evidence>
<dbReference type="CDD" id="cd02968">
    <property type="entry name" value="SCO"/>
    <property type="match status" value="1"/>
</dbReference>
<dbReference type="AlphaFoldDB" id="A0A969WAR9"/>
<gene>
    <name evidence="7" type="ORF">G7Y82_10245</name>
</gene>